<name>A0A4Y2M9Y2_ARAVE</name>
<comment type="caution">
    <text evidence="2">The sequence shown here is derived from an EMBL/GenBank/DDBJ whole genome shotgun (WGS) entry which is preliminary data.</text>
</comment>
<organism evidence="2 4">
    <name type="scientific">Araneus ventricosus</name>
    <name type="common">Orbweaver spider</name>
    <name type="synonym">Epeira ventricosa</name>
    <dbReference type="NCBI Taxonomy" id="182803"/>
    <lineage>
        <taxon>Eukaryota</taxon>
        <taxon>Metazoa</taxon>
        <taxon>Ecdysozoa</taxon>
        <taxon>Arthropoda</taxon>
        <taxon>Chelicerata</taxon>
        <taxon>Arachnida</taxon>
        <taxon>Araneae</taxon>
        <taxon>Araneomorphae</taxon>
        <taxon>Entelegynae</taxon>
        <taxon>Araneoidea</taxon>
        <taxon>Araneidae</taxon>
        <taxon>Araneus</taxon>
    </lineage>
</organism>
<protein>
    <submittedName>
        <fullName evidence="2">Uncharacterized protein</fullName>
    </submittedName>
</protein>
<evidence type="ECO:0000313" key="4">
    <source>
        <dbReference type="Proteomes" id="UP000499080"/>
    </source>
</evidence>
<dbReference type="OrthoDB" id="10250783at2759"/>
<dbReference type="EMBL" id="BGPR01280898">
    <property type="protein sequence ID" value="GBN23402.1"/>
    <property type="molecule type" value="Genomic_DNA"/>
</dbReference>
<accession>A0A4Y2M9Y2</accession>
<dbReference type="AlphaFoldDB" id="A0A4Y2M9Y2"/>
<feature type="non-terminal residue" evidence="2">
    <location>
        <position position="1"/>
    </location>
</feature>
<reference evidence="2 4" key="1">
    <citation type="journal article" date="2019" name="Sci. Rep.">
        <title>Orb-weaving spider Araneus ventricosus genome elucidates the spidroin gene catalogue.</title>
        <authorList>
            <person name="Kono N."/>
            <person name="Nakamura H."/>
            <person name="Ohtoshi R."/>
            <person name="Moran D.A.P."/>
            <person name="Shinohara A."/>
            <person name="Yoshida Y."/>
            <person name="Fujiwara M."/>
            <person name="Mori M."/>
            <person name="Tomita M."/>
            <person name="Arakawa K."/>
        </authorList>
    </citation>
    <scope>NUCLEOTIDE SEQUENCE [LARGE SCALE GENOMIC DNA]</scope>
</reference>
<sequence>DPNVMKTFKSFSAGVDWLLEGSYSDQDITEAKLGVFSQVGELIFVLIIIT</sequence>
<dbReference type="Gene3D" id="3.30.830.10">
    <property type="entry name" value="Metalloenzyme, LuxS/M16 peptidase-like"/>
    <property type="match status" value="1"/>
</dbReference>
<gene>
    <name evidence="3" type="ORF">AVEN_107493_1</name>
    <name evidence="1" type="ORF">AVEN_24341_1</name>
    <name evidence="2" type="ORF">AVEN_69314_1</name>
</gene>
<proteinExistence type="predicted"/>
<dbReference type="EMBL" id="BGPR01280875">
    <property type="protein sequence ID" value="GBN23344.1"/>
    <property type="molecule type" value="Genomic_DNA"/>
</dbReference>
<keyword evidence="4" id="KW-1185">Reference proteome</keyword>
<evidence type="ECO:0000313" key="1">
    <source>
        <dbReference type="EMBL" id="GBN23344.1"/>
    </source>
</evidence>
<evidence type="ECO:0000313" key="3">
    <source>
        <dbReference type="EMBL" id="GBN26467.1"/>
    </source>
</evidence>
<dbReference type="EMBL" id="BGPR01282186">
    <property type="protein sequence ID" value="GBN26467.1"/>
    <property type="molecule type" value="Genomic_DNA"/>
</dbReference>
<evidence type="ECO:0000313" key="2">
    <source>
        <dbReference type="EMBL" id="GBN23402.1"/>
    </source>
</evidence>
<dbReference type="Proteomes" id="UP000499080">
    <property type="component" value="Unassembled WGS sequence"/>
</dbReference>